<dbReference type="InterPro" id="IPR014756">
    <property type="entry name" value="Ig_E-set"/>
</dbReference>
<dbReference type="InterPro" id="IPR025660">
    <property type="entry name" value="Pept_his_AS"/>
</dbReference>
<keyword evidence="5" id="KW-0865">Zymogen</keyword>
<dbReference type="InterPro" id="IPR039417">
    <property type="entry name" value="Peptidase_C1A_papain-like"/>
</dbReference>
<dbReference type="PROSITE" id="PS00639">
    <property type="entry name" value="THIOL_PROTEASE_HIS"/>
    <property type="match status" value="2"/>
</dbReference>
<dbReference type="SUPFAM" id="SSF81296">
    <property type="entry name" value="E set domains"/>
    <property type="match status" value="1"/>
</dbReference>
<feature type="domain" description="MD-2-related lipid-recognition" evidence="9">
    <location>
        <begin position="694"/>
        <end position="827"/>
    </location>
</feature>
<evidence type="ECO:0000259" key="9">
    <source>
        <dbReference type="SMART" id="SM00737"/>
    </source>
</evidence>
<dbReference type="PRINTS" id="PR00705">
    <property type="entry name" value="PAPAIN"/>
</dbReference>
<dbReference type="Gene3D" id="3.90.70.10">
    <property type="entry name" value="Cysteine proteinases"/>
    <property type="match status" value="2"/>
</dbReference>
<dbReference type="Gene3D" id="2.70.220.10">
    <property type="entry name" value="Ganglioside GM2 activator"/>
    <property type="match status" value="1"/>
</dbReference>
<evidence type="ECO:0000313" key="11">
    <source>
        <dbReference type="EMBL" id="TMW60811.1"/>
    </source>
</evidence>
<evidence type="ECO:0000256" key="3">
    <source>
        <dbReference type="ARBA" id="ARBA00022729"/>
    </source>
</evidence>
<dbReference type="InterPro" id="IPR036846">
    <property type="entry name" value="GM2-AP_sf"/>
</dbReference>
<keyword evidence="12" id="KW-1185">Reference proteome</keyword>
<accession>A0A8K1FFQ6</accession>
<dbReference type="InterPro" id="IPR013128">
    <property type="entry name" value="Peptidase_C1A"/>
</dbReference>
<evidence type="ECO:0000256" key="7">
    <source>
        <dbReference type="SAM" id="SignalP"/>
    </source>
</evidence>
<feature type="domain" description="Cathepsin propeptide inhibitor" evidence="10">
    <location>
        <begin position="33"/>
        <end position="90"/>
    </location>
</feature>
<dbReference type="InterPro" id="IPR003172">
    <property type="entry name" value="ML_dom"/>
</dbReference>
<feature type="chain" id="PRO_5035477372" evidence="7">
    <location>
        <begin position="23"/>
        <end position="847"/>
    </location>
</feature>
<keyword evidence="6" id="KW-1015">Disulfide bond</keyword>
<reference evidence="11" key="1">
    <citation type="submission" date="2019-03" db="EMBL/GenBank/DDBJ databases">
        <title>Long read genome sequence of the mycoparasitic Pythium oligandrum ATCC 38472 isolated from sugarbeet rhizosphere.</title>
        <authorList>
            <person name="Gaulin E."/>
        </authorList>
    </citation>
    <scope>NUCLEOTIDE SEQUENCE</scope>
    <source>
        <strain evidence="11">ATCC 38472_TT</strain>
    </source>
</reference>
<keyword evidence="4" id="KW-0378">Hydrolase</keyword>
<dbReference type="OrthoDB" id="10253408at2759"/>
<dbReference type="GO" id="GO:0008234">
    <property type="term" value="F:cysteine-type peptidase activity"/>
    <property type="evidence" value="ECO:0007669"/>
    <property type="project" value="InterPro"/>
</dbReference>
<dbReference type="SMART" id="SM00737">
    <property type="entry name" value="ML"/>
    <property type="match status" value="1"/>
</dbReference>
<dbReference type="AlphaFoldDB" id="A0A8K1FFQ6"/>
<evidence type="ECO:0000313" key="12">
    <source>
        <dbReference type="Proteomes" id="UP000794436"/>
    </source>
</evidence>
<sequence>MRVAAALSALALALFAAHEAEALKSPLQYEHEFTAWMKTHHLTFHDALEYARRLETYIENDLLITQHNEEKKWGFTLGHNEYSHLTFDEFKQRLTGLKFPQGYVEERQKMKPSGLFKNVKAPESVDWVAKGGVTPVKNQGMCGSCWAFSTTGAVEGAAFVASGKLTNLSEQELVDCDDNGDMGCNGGLMDHAFEWIENHKGLCSEDEYKYEGKQGVCRKCKPIVKVTGYQDVDANDEQALMAAVAQQPVSVAIEADQREFQFYKSGVFDKTCGTQLDHGVLAVGYGVEDGQKYWKVKNSWGASWGESGYIRMSREVGTPHGQCGIAMAPSYPFATVIKEDEEVFKNESTVAAVQNVGKSPMDYERQFAAWMKDHHLTFHDAVEYARRLKNYIFNDMMITKHNDEKKWGFTLGHNQYSHLSFDEFKQRMTGLKLPAEYIQQRLAKPPTGLFKNVKAPESVDWVTKGGVTPVKNQGMCGSCWAFSTTGAVEGATFVSSGKLPNLSEQELVDCDHNGDMGCNGGLMDHAFDWIEKHGGICSESDYEYHAKAGVCRKCESVVKVTGYQDVDANDEQALKAAVAQQPVSVAIEADQPEFQFYKSGVFDKTCGTQLDHGVLAVGYGVEDGQKYWKVKNSWGATWGENGYIRLSREVGESHGQCGVAMAPSYPFATVINKDEKVVKNLTSLASMVGSSAKISQCGDKSTAAVSFDNLEITPKSPKRGKPITFFGNGDIKHDFDSANFNLVVELAGARVFSHDGKMCGETHIPLPLGLGHIDVHGFKCPMKTGKFSDLKVDVNLPIIAPAGNYEIKLVAGDGNAEDSLFCVHVELDLEFEESQRISRVYEIMAEM</sequence>
<dbReference type="Pfam" id="PF02221">
    <property type="entry name" value="E1_DerP2_DerF2"/>
    <property type="match status" value="1"/>
</dbReference>
<dbReference type="InterPro" id="IPR000169">
    <property type="entry name" value="Pept_cys_AS"/>
</dbReference>
<dbReference type="SMART" id="SM00848">
    <property type="entry name" value="Inhibitor_I29"/>
    <property type="match status" value="2"/>
</dbReference>
<dbReference type="Pfam" id="PF00112">
    <property type="entry name" value="Peptidase_C1"/>
    <property type="match status" value="2"/>
</dbReference>
<comment type="similarity">
    <text evidence="1">Belongs to the peptidase C1 family.</text>
</comment>
<keyword evidence="3 7" id="KW-0732">Signal</keyword>
<evidence type="ECO:0000256" key="2">
    <source>
        <dbReference type="ARBA" id="ARBA00022670"/>
    </source>
</evidence>
<evidence type="ECO:0000256" key="1">
    <source>
        <dbReference type="ARBA" id="ARBA00008455"/>
    </source>
</evidence>
<organism evidence="11 12">
    <name type="scientific">Pythium oligandrum</name>
    <name type="common">Mycoparasitic fungus</name>
    <dbReference type="NCBI Taxonomy" id="41045"/>
    <lineage>
        <taxon>Eukaryota</taxon>
        <taxon>Sar</taxon>
        <taxon>Stramenopiles</taxon>
        <taxon>Oomycota</taxon>
        <taxon>Peronosporomycetes</taxon>
        <taxon>Pythiales</taxon>
        <taxon>Pythiaceae</taxon>
        <taxon>Pythium</taxon>
    </lineage>
</organism>
<feature type="domain" description="Peptidase C1A papain C-terminal" evidence="8">
    <location>
        <begin position="121"/>
        <end position="333"/>
    </location>
</feature>
<evidence type="ECO:0000259" key="8">
    <source>
        <dbReference type="SMART" id="SM00645"/>
    </source>
</evidence>
<dbReference type="FunFam" id="3.90.70.10:FF:000067">
    <property type="entry name" value="Senescence-specific cysteine protease"/>
    <property type="match status" value="2"/>
</dbReference>
<keyword evidence="2" id="KW-0645">Protease</keyword>
<protein>
    <submittedName>
        <fullName evidence="11">Uncharacterized protein</fullName>
    </submittedName>
</protein>
<name>A0A8K1FFQ6_PYTOL</name>
<dbReference type="InterPro" id="IPR013201">
    <property type="entry name" value="Prot_inhib_I29"/>
</dbReference>
<comment type="caution">
    <text evidence="11">The sequence shown here is derived from an EMBL/GenBank/DDBJ whole genome shotgun (WGS) entry which is preliminary data.</text>
</comment>
<dbReference type="InterPro" id="IPR000668">
    <property type="entry name" value="Peptidase_C1A_C"/>
</dbReference>
<feature type="domain" description="Peptidase C1A papain C-terminal" evidence="8">
    <location>
        <begin position="455"/>
        <end position="667"/>
    </location>
</feature>
<dbReference type="PANTHER" id="PTHR12411">
    <property type="entry name" value="CYSTEINE PROTEASE FAMILY C1-RELATED"/>
    <property type="match status" value="1"/>
</dbReference>
<feature type="domain" description="Cathepsin propeptide inhibitor" evidence="10">
    <location>
        <begin position="367"/>
        <end position="424"/>
    </location>
</feature>
<evidence type="ECO:0000259" key="10">
    <source>
        <dbReference type="SMART" id="SM00848"/>
    </source>
</evidence>
<dbReference type="CDD" id="cd02248">
    <property type="entry name" value="Peptidase_C1A"/>
    <property type="match status" value="2"/>
</dbReference>
<evidence type="ECO:0000256" key="4">
    <source>
        <dbReference type="ARBA" id="ARBA00022801"/>
    </source>
</evidence>
<evidence type="ECO:0000256" key="6">
    <source>
        <dbReference type="ARBA" id="ARBA00023157"/>
    </source>
</evidence>
<dbReference type="EMBL" id="SPLM01000108">
    <property type="protein sequence ID" value="TMW60811.1"/>
    <property type="molecule type" value="Genomic_DNA"/>
</dbReference>
<proteinExistence type="inferred from homology"/>
<dbReference type="Pfam" id="PF08246">
    <property type="entry name" value="Inhibitor_I29"/>
    <property type="match status" value="2"/>
</dbReference>
<dbReference type="SMART" id="SM00645">
    <property type="entry name" value="Pept_C1"/>
    <property type="match status" value="2"/>
</dbReference>
<feature type="signal peptide" evidence="7">
    <location>
        <begin position="1"/>
        <end position="22"/>
    </location>
</feature>
<evidence type="ECO:0000256" key="5">
    <source>
        <dbReference type="ARBA" id="ARBA00023145"/>
    </source>
</evidence>
<dbReference type="SUPFAM" id="SSF54001">
    <property type="entry name" value="Cysteine proteinases"/>
    <property type="match status" value="2"/>
</dbReference>
<dbReference type="GO" id="GO:0006508">
    <property type="term" value="P:proteolysis"/>
    <property type="evidence" value="ECO:0007669"/>
    <property type="project" value="UniProtKB-KW"/>
</dbReference>
<dbReference type="InterPro" id="IPR038765">
    <property type="entry name" value="Papain-like_cys_pep_sf"/>
</dbReference>
<dbReference type="Proteomes" id="UP000794436">
    <property type="component" value="Unassembled WGS sequence"/>
</dbReference>
<dbReference type="PROSITE" id="PS00139">
    <property type="entry name" value="THIOL_PROTEASE_CYS"/>
    <property type="match status" value="2"/>
</dbReference>
<gene>
    <name evidence="11" type="ORF">Poli38472_000853</name>
</gene>